<dbReference type="Pfam" id="PF16575">
    <property type="entry name" value="CLP1_P"/>
    <property type="match status" value="1"/>
</dbReference>
<keyword evidence="7" id="KW-1185">Reference proteome</keyword>
<dbReference type="CDD" id="cd01983">
    <property type="entry name" value="SIMIBI"/>
    <property type="match status" value="1"/>
</dbReference>
<dbReference type="InterPro" id="IPR032319">
    <property type="entry name" value="CLP1_P"/>
</dbReference>
<dbReference type="SUPFAM" id="SSF52540">
    <property type="entry name" value="P-loop containing nucleoside triphosphate hydrolases"/>
    <property type="match status" value="1"/>
</dbReference>
<feature type="domain" description="Clp1 P-loop" evidence="5">
    <location>
        <begin position="112"/>
        <end position="297"/>
    </location>
</feature>
<dbReference type="Pfam" id="PF06807">
    <property type="entry name" value="Clp1"/>
    <property type="match status" value="1"/>
</dbReference>
<sequence>MEKEDSQIYHIDANKEARFIIQDSLNGVNIELIDGTGEIFGIDMLKNKVYNFRTSFAVTTRHGCSLKLKGRISRSYTTNQNNDIYNLHLEFEKYRKQAENKGTKGPIALIAGPTDVGKSTLSRTLLNYAACLGRQPLYVDLDVGQSSISIPGTVGTLLIDGPGDIVKGFNDDKSSIYYFGYKSPGMNLLLYFLLINKLGETLPSRLESSQNTMCSGVIIDTCGWVTGGGYKSIIVASRSLQVNLLVVIHDKWLYSNLKQDLPNVHVKFIPKLRGVVERNKFTRSDRRSYLIQEYFYGSQFSIKPYTLTVKFSDIQIFRISSPTCNVSFDNISDADKYISILPVTISAELLHYILALSYADTPEVVMTTSVLGFICVTAVDMEKEILTVLSPQPSPLPKTFLLIGDITYNERKNS</sequence>
<dbReference type="Pfam" id="PF16573">
    <property type="entry name" value="CLP1_N"/>
    <property type="match status" value="1"/>
</dbReference>
<evidence type="ECO:0000259" key="5">
    <source>
        <dbReference type="Pfam" id="PF16575"/>
    </source>
</evidence>
<protein>
    <submittedName>
        <fullName evidence="6">Protein CLP1 homolog</fullName>
    </submittedName>
</protein>
<comment type="caution">
    <text evidence="6">The sequence shown here is derived from an EMBL/GenBank/DDBJ whole genome shotgun (WGS) entry which is preliminary data.</text>
</comment>
<dbReference type="InterPro" id="IPR038239">
    <property type="entry name" value="Clp1_N_sf"/>
</dbReference>
<dbReference type="Gene3D" id="2.40.30.330">
    <property type="entry name" value="Pre-mRNA cleavage complex subunit Clp1, C-terminal domain"/>
    <property type="match status" value="1"/>
</dbReference>
<gene>
    <name evidence="6" type="primary">cbc</name>
    <name evidence="6" type="ORF">NPIL_540581</name>
</gene>
<feature type="domain" description="Clp1 C-terminal" evidence="3">
    <location>
        <begin position="303"/>
        <end position="410"/>
    </location>
</feature>
<dbReference type="Gene3D" id="2.60.120.1030">
    <property type="entry name" value="Clp1, DNA binding domain"/>
    <property type="match status" value="1"/>
</dbReference>
<keyword evidence="1" id="KW-0547">Nucleotide-binding</keyword>
<evidence type="ECO:0000313" key="7">
    <source>
        <dbReference type="Proteomes" id="UP000887013"/>
    </source>
</evidence>
<keyword evidence="2" id="KW-0067">ATP-binding</keyword>
<reference evidence="6" key="1">
    <citation type="submission" date="2020-08" db="EMBL/GenBank/DDBJ databases">
        <title>Multicomponent nature underlies the extraordinary mechanical properties of spider dragline silk.</title>
        <authorList>
            <person name="Kono N."/>
            <person name="Nakamura H."/>
            <person name="Mori M."/>
            <person name="Yoshida Y."/>
            <person name="Ohtoshi R."/>
            <person name="Malay A.D."/>
            <person name="Moran D.A.P."/>
            <person name="Tomita M."/>
            <person name="Numata K."/>
            <person name="Arakawa K."/>
        </authorList>
    </citation>
    <scope>NUCLEOTIDE SEQUENCE</scope>
</reference>
<dbReference type="InterPro" id="IPR038238">
    <property type="entry name" value="Clp1_C_sf"/>
</dbReference>
<name>A0A8X6U5F3_NEPPI</name>
<proteinExistence type="predicted"/>
<dbReference type="PANTHER" id="PTHR12755">
    <property type="entry name" value="CLEAVAGE/POLYADENYLATION FACTOR IA SUBUNIT CLP1P"/>
    <property type="match status" value="1"/>
</dbReference>
<dbReference type="GO" id="GO:0031124">
    <property type="term" value="P:mRNA 3'-end processing"/>
    <property type="evidence" value="ECO:0007669"/>
    <property type="project" value="InterPro"/>
</dbReference>
<dbReference type="Proteomes" id="UP000887013">
    <property type="component" value="Unassembled WGS sequence"/>
</dbReference>
<dbReference type="PANTHER" id="PTHR12755:SF6">
    <property type="entry name" value="POLYRIBONUCLEOTIDE 5'-HYDROXYL-KINASE CLP1"/>
    <property type="match status" value="1"/>
</dbReference>
<dbReference type="GO" id="GO:0005634">
    <property type="term" value="C:nucleus"/>
    <property type="evidence" value="ECO:0007669"/>
    <property type="project" value="TreeGrafter"/>
</dbReference>
<dbReference type="InterPro" id="IPR045116">
    <property type="entry name" value="Clp1/Grc3"/>
</dbReference>
<evidence type="ECO:0000313" key="6">
    <source>
        <dbReference type="EMBL" id="GFT80079.1"/>
    </source>
</evidence>
<dbReference type="Gene3D" id="3.40.50.300">
    <property type="entry name" value="P-loop containing nucleotide triphosphate hydrolases"/>
    <property type="match status" value="1"/>
</dbReference>
<dbReference type="EMBL" id="BMAW01118488">
    <property type="protein sequence ID" value="GFT80079.1"/>
    <property type="molecule type" value="Genomic_DNA"/>
</dbReference>
<feature type="domain" description="Clp1 N-terminal" evidence="4">
    <location>
        <begin position="11"/>
        <end position="98"/>
    </location>
</feature>
<accession>A0A8X6U5F3</accession>
<evidence type="ECO:0000259" key="4">
    <source>
        <dbReference type="Pfam" id="PF16573"/>
    </source>
</evidence>
<dbReference type="OrthoDB" id="258143at2759"/>
<dbReference type="GO" id="GO:0006388">
    <property type="term" value="P:tRNA splicing, via endonucleolytic cleavage and ligation"/>
    <property type="evidence" value="ECO:0007669"/>
    <property type="project" value="TreeGrafter"/>
</dbReference>
<dbReference type="InterPro" id="IPR027417">
    <property type="entry name" value="P-loop_NTPase"/>
</dbReference>
<dbReference type="InterPro" id="IPR010655">
    <property type="entry name" value="Clp1_C"/>
</dbReference>
<organism evidence="6 7">
    <name type="scientific">Nephila pilipes</name>
    <name type="common">Giant wood spider</name>
    <name type="synonym">Nephila maculata</name>
    <dbReference type="NCBI Taxonomy" id="299642"/>
    <lineage>
        <taxon>Eukaryota</taxon>
        <taxon>Metazoa</taxon>
        <taxon>Ecdysozoa</taxon>
        <taxon>Arthropoda</taxon>
        <taxon>Chelicerata</taxon>
        <taxon>Arachnida</taxon>
        <taxon>Araneae</taxon>
        <taxon>Araneomorphae</taxon>
        <taxon>Entelegynae</taxon>
        <taxon>Araneoidea</taxon>
        <taxon>Nephilidae</taxon>
        <taxon>Nephila</taxon>
    </lineage>
</organism>
<evidence type="ECO:0000256" key="1">
    <source>
        <dbReference type="ARBA" id="ARBA00022741"/>
    </source>
</evidence>
<evidence type="ECO:0000259" key="3">
    <source>
        <dbReference type="Pfam" id="PF06807"/>
    </source>
</evidence>
<dbReference type="GO" id="GO:0051731">
    <property type="term" value="F:polynucleotide 5'-hydroxyl-kinase activity"/>
    <property type="evidence" value="ECO:0007669"/>
    <property type="project" value="InterPro"/>
</dbReference>
<dbReference type="AlphaFoldDB" id="A0A8X6U5F3"/>
<evidence type="ECO:0000256" key="2">
    <source>
        <dbReference type="ARBA" id="ARBA00022840"/>
    </source>
</evidence>
<dbReference type="InterPro" id="IPR032324">
    <property type="entry name" value="Clp1_N"/>
</dbReference>
<dbReference type="GO" id="GO:0005524">
    <property type="term" value="F:ATP binding"/>
    <property type="evidence" value="ECO:0007669"/>
    <property type="project" value="UniProtKB-KW"/>
</dbReference>